<name>A0A9P6TAG6_9BASI</name>
<feature type="compositionally biased region" description="Low complexity" evidence="1">
    <location>
        <begin position="199"/>
        <end position="210"/>
    </location>
</feature>
<keyword evidence="2" id="KW-0812">Transmembrane</keyword>
<feature type="compositionally biased region" description="Pro residues" evidence="1">
    <location>
        <begin position="690"/>
        <end position="700"/>
    </location>
</feature>
<feature type="compositionally biased region" description="Polar residues" evidence="1">
    <location>
        <begin position="704"/>
        <end position="715"/>
    </location>
</feature>
<feature type="compositionally biased region" description="Polar residues" evidence="1">
    <location>
        <begin position="426"/>
        <end position="437"/>
    </location>
</feature>
<evidence type="ECO:0000256" key="2">
    <source>
        <dbReference type="SAM" id="Phobius"/>
    </source>
</evidence>
<accession>A0A9P6TAG6</accession>
<keyword evidence="2" id="KW-1133">Transmembrane helix</keyword>
<feature type="region of interest" description="Disordered" evidence="1">
    <location>
        <begin position="1"/>
        <end position="109"/>
    </location>
</feature>
<dbReference type="EMBL" id="MU167292">
    <property type="protein sequence ID" value="KAG0144595.1"/>
    <property type="molecule type" value="Genomic_DNA"/>
</dbReference>
<feature type="compositionally biased region" description="Polar residues" evidence="1">
    <location>
        <begin position="1006"/>
        <end position="1029"/>
    </location>
</feature>
<feature type="compositionally biased region" description="Basic and acidic residues" evidence="1">
    <location>
        <begin position="611"/>
        <end position="626"/>
    </location>
</feature>
<keyword evidence="2" id="KW-0472">Membrane</keyword>
<feature type="compositionally biased region" description="Pro residues" evidence="1">
    <location>
        <begin position="851"/>
        <end position="862"/>
    </location>
</feature>
<feature type="region of interest" description="Disordered" evidence="1">
    <location>
        <begin position="611"/>
        <end position="669"/>
    </location>
</feature>
<evidence type="ECO:0000313" key="3">
    <source>
        <dbReference type="EMBL" id="KAG0144595.1"/>
    </source>
</evidence>
<proteinExistence type="predicted"/>
<feature type="region of interest" description="Disordered" evidence="1">
    <location>
        <begin position="534"/>
        <end position="596"/>
    </location>
</feature>
<feature type="region of interest" description="Disordered" evidence="1">
    <location>
        <begin position="690"/>
        <end position="833"/>
    </location>
</feature>
<protein>
    <submittedName>
        <fullName evidence="3">Uncharacterized protein</fullName>
    </submittedName>
</protein>
<feature type="region of interest" description="Disordered" evidence="1">
    <location>
        <begin position="847"/>
        <end position="925"/>
    </location>
</feature>
<feature type="transmembrane region" description="Helical" evidence="2">
    <location>
        <begin position="1259"/>
        <end position="1280"/>
    </location>
</feature>
<organism evidence="3 4">
    <name type="scientific">Cronartium quercuum f. sp. fusiforme G11</name>
    <dbReference type="NCBI Taxonomy" id="708437"/>
    <lineage>
        <taxon>Eukaryota</taxon>
        <taxon>Fungi</taxon>
        <taxon>Dikarya</taxon>
        <taxon>Basidiomycota</taxon>
        <taxon>Pucciniomycotina</taxon>
        <taxon>Pucciniomycetes</taxon>
        <taxon>Pucciniales</taxon>
        <taxon>Coleosporiaceae</taxon>
        <taxon>Cronartium</taxon>
    </lineage>
</organism>
<feature type="compositionally biased region" description="Polar residues" evidence="1">
    <location>
        <begin position="459"/>
        <end position="468"/>
    </location>
</feature>
<feature type="compositionally biased region" description="Acidic residues" evidence="1">
    <location>
        <begin position="569"/>
        <end position="578"/>
    </location>
</feature>
<feature type="compositionally biased region" description="Polar residues" evidence="1">
    <location>
        <begin position="795"/>
        <end position="818"/>
    </location>
</feature>
<comment type="caution">
    <text evidence="3">The sequence shown here is derived from an EMBL/GenBank/DDBJ whole genome shotgun (WGS) entry which is preliminary data.</text>
</comment>
<feature type="compositionally biased region" description="Polar residues" evidence="1">
    <location>
        <begin position="939"/>
        <end position="978"/>
    </location>
</feature>
<feature type="compositionally biased region" description="Polar residues" evidence="1">
    <location>
        <begin position="406"/>
        <end position="415"/>
    </location>
</feature>
<gene>
    <name evidence="3" type="ORF">CROQUDRAFT_108410</name>
</gene>
<feature type="region of interest" description="Disordered" evidence="1">
    <location>
        <begin position="197"/>
        <end position="253"/>
    </location>
</feature>
<evidence type="ECO:0000256" key="1">
    <source>
        <dbReference type="SAM" id="MobiDB-lite"/>
    </source>
</evidence>
<evidence type="ECO:0000313" key="4">
    <source>
        <dbReference type="Proteomes" id="UP000886653"/>
    </source>
</evidence>
<feature type="region of interest" description="Disordered" evidence="1">
    <location>
        <begin position="152"/>
        <end position="181"/>
    </location>
</feature>
<feature type="compositionally biased region" description="Basic and acidic residues" evidence="1">
    <location>
        <begin position="719"/>
        <end position="732"/>
    </location>
</feature>
<feature type="compositionally biased region" description="Basic and acidic residues" evidence="1">
    <location>
        <begin position="67"/>
        <end position="88"/>
    </location>
</feature>
<reference evidence="3" key="1">
    <citation type="submission" date="2013-11" db="EMBL/GenBank/DDBJ databases">
        <title>Genome sequence of the fusiform rust pathogen reveals effectors for host alternation and coevolution with pine.</title>
        <authorList>
            <consortium name="DOE Joint Genome Institute"/>
            <person name="Smith K."/>
            <person name="Pendleton A."/>
            <person name="Kubisiak T."/>
            <person name="Anderson C."/>
            <person name="Salamov A."/>
            <person name="Aerts A."/>
            <person name="Riley R."/>
            <person name="Clum A."/>
            <person name="Lindquist E."/>
            <person name="Ence D."/>
            <person name="Campbell M."/>
            <person name="Kronenberg Z."/>
            <person name="Feau N."/>
            <person name="Dhillon B."/>
            <person name="Hamelin R."/>
            <person name="Burleigh J."/>
            <person name="Smith J."/>
            <person name="Yandell M."/>
            <person name="Nelson C."/>
            <person name="Grigoriev I."/>
            <person name="Davis J."/>
        </authorList>
    </citation>
    <scope>NUCLEOTIDE SEQUENCE</scope>
    <source>
        <strain evidence="3">G11</strain>
    </source>
</reference>
<feature type="compositionally biased region" description="Polar residues" evidence="1">
    <location>
        <begin position="494"/>
        <end position="506"/>
    </location>
</feature>
<feature type="compositionally biased region" description="Polar residues" evidence="1">
    <location>
        <begin position="886"/>
        <end position="907"/>
    </location>
</feature>
<dbReference type="OrthoDB" id="2505482at2759"/>
<feature type="region of interest" description="Disordered" evidence="1">
    <location>
        <begin position="939"/>
        <end position="1087"/>
    </location>
</feature>
<feature type="compositionally biased region" description="Basic and acidic residues" evidence="1">
    <location>
        <begin position="764"/>
        <end position="788"/>
    </location>
</feature>
<feature type="compositionally biased region" description="Basic and acidic residues" evidence="1">
    <location>
        <begin position="446"/>
        <end position="458"/>
    </location>
</feature>
<feature type="compositionally biased region" description="Polar residues" evidence="1">
    <location>
        <begin position="1067"/>
        <end position="1076"/>
    </location>
</feature>
<feature type="compositionally biased region" description="Basic and acidic residues" evidence="1">
    <location>
        <begin position="1"/>
        <end position="13"/>
    </location>
</feature>
<feature type="compositionally biased region" description="Basic and acidic residues" evidence="1">
    <location>
        <begin position="341"/>
        <end position="351"/>
    </location>
</feature>
<sequence length="1386" mass="152713">MEYRNQHQLDLSKRASPFGLQRRNKFIIKSDQQTSSKAPLHNPERHSALGTTQKHHHRLDGTGIEEITDRPDSPTEDPVLRSEAHAIDKNNPTVPRHAPPSTSSSTLVNEEELITEIIRKSKSRRPIPELITSDYWPSSSISPFELPQGVHLHHLPSHHPPTNPRDRPLSPPTVNLDDHSTTQSPFIHLKLRETHHDASTPLTSASSSAPEDQPEVPRHDVSHPIGSLHHRSSPTITSSALHRSPPRNHFSAAHDKHRLQTLMKSPKRQHRPSHQSYIKALNQETLSPTVKETLEEEVDDDDDSEDINQTPKPAVSLQSFAPQALAIFDEFSATSNLTVSGERRPSEEKQSKTASAIDTGRRTTGRLKPPFAHLVGKMKGSLYPKDGSMSLEEGKTSVGDHLAPPSNDQSSSRPNSHPAVDEVFSQHFNSGPLSGSSDAHVPRKSGRQDEQRLKELRKQSPTPQTPSSAVEKPKASSNPTSANLDVPCRYESQLDPTRSTKLNNKPTETREGHTLAYDASVVYKGQLPGGHGSVLGYGTRPVDKLGSNDQPGWPESPFLKPKTSGSDSDSVDSPDELEVAGKDDHRSKLLGQLTPTPHSVRKTVAFVDGVDRKGHESHESPFRRVSDGSPEVPSSPEDGPYATTPGLTSIRSKARPLVRKQEPVMSEESVLASGFQTLSTPKILGFYPATPAPAPLPPHQPNASQPVPSYSNLSTAAVADKRLERLKGRPSESRNGISRPKHLTGQYKDVGLAQLNDGSYPTHTAHEQHHDVSKDPSVKGKGKERAEVATDGGDSVSNSTSVLRNPSQRQPSATQVPSTAKLARQPDRLNGEDMTFDQTHLDISRLTAATPHPPGWFAPTPVPAVHRDRKKPRSNPPTGQGDGNTIPPQNNLRPIKPSTGSASSIVSLPQHPSSQHQSEHPVKNSSLDLRLNHSSRLSTADHATSLPSTTNGETNAKTSQHVQKPLSQGKPQQQSSTVKPDHNANPSKVIYSRTQPLNHGLERSQPDLNRPSSSSTSMPNNFHRSNEITPNPPNPEDQTTPRPKPASLMRTPPRATGLPDRKPNQLPRVTNQNQHLQPPLADTTHGPASMTMNCLSLLQRALSGDKDVDLMNLSLPPIIGGDCSGFEIEEGNELSNVGIMLSDIMVRINEIKKNNSILENLVDSNSFQVNDINQFNHLSSSDSTLRVLSNSSILGALSRTSEKIVKEREVLFDNLAKADDTTENKIESKTIKPKQKLGQIIMNYLKNPLNPSRLRQYRWILGMIFTQAFLGWLVFSLATVRAVNLSYVGYYSPRDQPLNSFSKSILSYKYLNTESSNCMKDLFWFIIDWLTGFHWSIDRVKIFNNNSLHSNSIGIFDVFFELISSYFIFDDHDQQGIIKRTGFAPT</sequence>
<feature type="region of interest" description="Disordered" evidence="1">
    <location>
        <begin position="338"/>
        <end position="513"/>
    </location>
</feature>
<dbReference type="Proteomes" id="UP000886653">
    <property type="component" value="Unassembled WGS sequence"/>
</dbReference>
<keyword evidence="4" id="KW-1185">Reference proteome</keyword>